<evidence type="ECO:0000313" key="1">
    <source>
        <dbReference type="EMBL" id="MFD2549788.1"/>
    </source>
</evidence>
<dbReference type="EMBL" id="JBHULR010000020">
    <property type="protein sequence ID" value="MFD2549788.1"/>
    <property type="molecule type" value="Genomic_DNA"/>
</dbReference>
<protein>
    <recommendedName>
        <fullName evidence="3">DUF4136 domain-containing protein</fullName>
    </recommendedName>
</protein>
<gene>
    <name evidence="1" type="ORF">ACFSR5_19240</name>
</gene>
<keyword evidence="2" id="KW-1185">Reference proteome</keyword>
<comment type="caution">
    <text evidence="1">The sequence shown here is derived from an EMBL/GenBank/DDBJ whole genome shotgun (WGS) entry which is preliminary data.</text>
</comment>
<proteinExistence type="predicted"/>
<sequence>MKNLILLLVFVTSLITTFAQSITYQFIYYKTGTDAKPIYYFSDLFTSKDWSSNKEEIKSEFKSLLAKEGIE</sequence>
<reference evidence="2" key="1">
    <citation type="journal article" date="2019" name="Int. J. Syst. Evol. Microbiol.">
        <title>The Global Catalogue of Microorganisms (GCM) 10K type strain sequencing project: providing services to taxonomists for standard genome sequencing and annotation.</title>
        <authorList>
            <consortium name="The Broad Institute Genomics Platform"/>
            <consortium name="The Broad Institute Genome Sequencing Center for Infectious Disease"/>
            <person name="Wu L."/>
            <person name="Ma J."/>
        </authorList>
    </citation>
    <scope>NUCLEOTIDE SEQUENCE [LARGE SCALE GENOMIC DNA]</scope>
    <source>
        <strain evidence="2">KCTC 42662</strain>
    </source>
</reference>
<evidence type="ECO:0008006" key="3">
    <source>
        <dbReference type="Google" id="ProtNLM"/>
    </source>
</evidence>
<organism evidence="1 2">
    <name type="scientific">Sphingobacterium suaedae</name>
    <dbReference type="NCBI Taxonomy" id="1686402"/>
    <lineage>
        <taxon>Bacteria</taxon>
        <taxon>Pseudomonadati</taxon>
        <taxon>Bacteroidota</taxon>
        <taxon>Sphingobacteriia</taxon>
        <taxon>Sphingobacteriales</taxon>
        <taxon>Sphingobacteriaceae</taxon>
        <taxon>Sphingobacterium</taxon>
    </lineage>
</organism>
<dbReference type="RefSeq" id="WP_380906105.1">
    <property type="nucleotide sequence ID" value="NZ_JBHUEG010000019.1"/>
</dbReference>
<evidence type="ECO:0000313" key="2">
    <source>
        <dbReference type="Proteomes" id="UP001597545"/>
    </source>
</evidence>
<accession>A0ABW5KMP7</accession>
<dbReference type="Proteomes" id="UP001597545">
    <property type="component" value="Unassembled WGS sequence"/>
</dbReference>
<name>A0ABW5KMP7_9SPHI</name>